<reference evidence="1" key="1">
    <citation type="submission" date="2019-08" db="EMBL/GenBank/DDBJ databases">
        <authorList>
            <person name="Kucharzyk K."/>
            <person name="Murdoch R.W."/>
            <person name="Higgins S."/>
            <person name="Loffler F."/>
        </authorList>
    </citation>
    <scope>NUCLEOTIDE SEQUENCE</scope>
</reference>
<name>A0A645GQH5_9ZZZZ</name>
<protein>
    <submittedName>
        <fullName evidence="1">Uncharacterized protein</fullName>
    </submittedName>
</protein>
<organism evidence="1">
    <name type="scientific">bioreactor metagenome</name>
    <dbReference type="NCBI Taxonomy" id="1076179"/>
    <lineage>
        <taxon>unclassified sequences</taxon>
        <taxon>metagenomes</taxon>
        <taxon>ecological metagenomes</taxon>
    </lineage>
</organism>
<evidence type="ECO:0000313" key="1">
    <source>
        <dbReference type="EMBL" id="MPN25923.1"/>
    </source>
</evidence>
<dbReference type="EMBL" id="VSSQ01075286">
    <property type="protein sequence ID" value="MPN25923.1"/>
    <property type="molecule type" value="Genomic_DNA"/>
</dbReference>
<sequence>MKIKKQQHNKNAVQYRTADDVRFKLAPARTRIVNNRAHHRVIDRIPNTGHHHNYANTGKLPVTQANRKGKVGQHKAAYQRVRRITPNTAKPKAVSCSFRYCTVSVHELILLIIL</sequence>
<proteinExistence type="predicted"/>
<gene>
    <name evidence="1" type="ORF">SDC9_173344</name>
</gene>
<dbReference type="AlphaFoldDB" id="A0A645GQH5"/>
<comment type="caution">
    <text evidence="1">The sequence shown here is derived from an EMBL/GenBank/DDBJ whole genome shotgun (WGS) entry which is preliminary data.</text>
</comment>
<accession>A0A645GQH5</accession>